<dbReference type="STRING" id="675511.GCA_000341735_02136"/>
<organism evidence="2 3">
    <name type="scientific">Methylotuvimicrobium buryatense</name>
    <name type="common">Methylomicrobium buryatense</name>
    <dbReference type="NCBI Taxonomy" id="95641"/>
    <lineage>
        <taxon>Bacteria</taxon>
        <taxon>Pseudomonadati</taxon>
        <taxon>Pseudomonadota</taxon>
        <taxon>Gammaproteobacteria</taxon>
        <taxon>Methylococcales</taxon>
        <taxon>Methylococcaceae</taxon>
        <taxon>Methylotuvimicrobium</taxon>
    </lineage>
</organism>
<feature type="domain" description="ABC transporter" evidence="1">
    <location>
        <begin position="55"/>
        <end position="99"/>
    </location>
</feature>
<dbReference type="InterPro" id="IPR003439">
    <property type="entry name" value="ABC_transporter-like_ATP-bd"/>
</dbReference>
<dbReference type="SUPFAM" id="SSF52540">
    <property type="entry name" value="P-loop containing nucleoside triphosphate hydrolases"/>
    <property type="match status" value="1"/>
</dbReference>
<dbReference type="GO" id="GO:0005524">
    <property type="term" value="F:ATP binding"/>
    <property type="evidence" value="ECO:0007669"/>
    <property type="project" value="UniProtKB-KW"/>
</dbReference>
<sequence length="116" mass="12879">MSDEDLIQVENVSKKFCCSLKRSMLFGIENITRDLLHLPDRSDKLRKEEFWAEDEVSFEVKRGECLGIIGRNGAGKSTLLKMLNGIFMPDKGKITIKGKVGALIEVAAGLHPMLTG</sequence>
<dbReference type="PANTHER" id="PTHR46743">
    <property type="entry name" value="TEICHOIC ACIDS EXPORT ATP-BINDING PROTEIN TAGH"/>
    <property type="match status" value="1"/>
</dbReference>
<keyword evidence="2" id="KW-0547">Nucleotide-binding</keyword>
<dbReference type="KEGG" id="mbur:EQU24_04370"/>
<evidence type="ECO:0000313" key="3">
    <source>
        <dbReference type="Proteomes" id="UP000305881"/>
    </source>
</evidence>
<dbReference type="RefSeq" id="WP_017840672.1">
    <property type="nucleotide sequence ID" value="NZ_CP035467.1"/>
</dbReference>
<reference evidence="3" key="1">
    <citation type="journal article" date="2019" name="J. Bacteriol.">
        <title>A Mutagenic Screen Identifies a TonB-Dependent Receptor Required for the Lanthanide Metal Switch in the Type I Methanotroph 'Methylotuvimicrobium buryatense' 5GB1C.</title>
        <authorList>
            <person name="Groom J.D."/>
            <person name="Ford S.M."/>
            <person name="Pesesky M.W."/>
            <person name="Lidstrom M.E."/>
        </authorList>
    </citation>
    <scope>NUCLEOTIDE SEQUENCE [LARGE SCALE GENOMIC DNA]</scope>
    <source>
        <strain evidence="3">5GB1C</strain>
    </source>
</reference>
<dbReference type="InterPro" id="IPR050683">
    <property type="entry name" value="Bact_Polysacc_Export_ATP-bd"/>
</dbReference>
<gene>
    <name evidence="2" type="ORF">EQU24_04370</name>
</gene>
<dbReference type="Gene3D" id="3.40.50.300">
    <property type="entry name" value="P-loop containing nucleotide triphosphate hydrolases"/>
    <property type="match status" value="1"/>
</dbReference>
<dbReference type="InterPro" id="IPR027417">
    <property type="entry name" value="P-loop_NTPase"/>
</dbReference>
<dbReference type="GO" id="GO:0016887">
    <property type="term" value="F:ATP hydrolysis activity"/>
    <property type="evidence" value="ECO:0007669"/>
    <property type="project" value="InterPro"/>
</dbReference>
<evidence type="ECO:0000313" key="2">
    <source>
        <dbReference type="EMBL" id="QCW81567.1"/>
    </source>
</evidence>
<dbReference type="AlphaFoldDB" id="A0A4P9UKI4"/>
<dbReference type="Proteomes" id="UP000305881">
    <property type="component" value="Chromosome"/>
</dbReference>
<name>A0A4P9UKI4_METBY</name>
<evidence type="ECO:0000259" key="1">
    <source>
        <dbReference type="Pfam" id="PF00005"/>
    </source>
</evidence>
<protein>
    <submittedName>
        <fullName evidence="2">ATP-binding cassette domain-containing protein</fullName>
    </submittedName>
</protein>
<dbReference type="EMBL" id="CP035467">
    <property type="protein sequence ID" value="QCW81567.1"/>
    <property type="molecule type" value="Genomic_DNA"/>
</dbReference>
<keyword evidence="2" id="KW-0067">ATP-binding</keyword>
<dbReference type="PANTHER" id="PTHR46743:SF2">
    <property type="entry name" value="TEICHOIC ACIDS EXPORT ATP-BINDING PROTEIN TAGH"/>
    <property type="match status" value="1"/>
</dbReference>
<accession>A0A4P9UKI4</accession>
<proteinExistence type="predicted"/>
<dbReference type="OrthoDB" id="9778870at2"/>
<dbReference type="Pfam" id="PF00005">
    <property type="entry name" value="ABC_tran"/>
    <property type="match status" value="1"/>
</dbReference>
<keyword evidence="3" id="KW-1185">Reference proteome</keyword>